<protein>
    <submittedName>
        <fullName evidence="5">FERM and PDZ domain-containing protein 1</fullName>
    </submittedName>
</protein>
<dbReference type="InterPro" id="IPR019749">
    <property type="entry name" value="Band_41_domain"/>
</dbReference>
<dbReference type="PROSITE" id="PS50106">
    <property type="entry name" value="PDZ"/>
    <property type="match status" value="1"/>
</dbReference>
<dbReference type="InterPro" id="IPR014352">
    <property type="entry name" value="FERM/acyl-CoA-bd_prot_sf"/>
</dbReference>
<dbReference type="Pfam" id="PF00373">
    <property type="entry name" value="FERM_M"/>
    <property type="match status" value="1"/>
</dbReference>
<organism evidence="4 5">
    <name type="scientific">Thamnophis sirtalis</name>
    <dbReference type="NCBI Taxonomy" id="35019"/>
    <lineage>
        <taxon>Eukaryota</taxon>
        <taxon>Metazoa</taxon>
        <taxon>Chordata</taxon>
        <taxon>Craniata</taxon>
        <taxon>Vertebrata</taxon>
        <taxon>Euteleostomi</taxon>
        <taxon>Lepidosauria</taxon>
        <taxon>Squamata</taxon>
        <taxon>Bifurcata</taxon>
        <taxon>Unidentata</taxon>
        <taxon>Episquamata</taxon>
        <taxon>Toxicofera</taxon>
        <taxon>Serpentes</taxon>
        <taxon>Colubroidea</taxon>
        <taxon>Colubridae</taxon>
        <taxon>Natricinae</taxon>
        <taxon>Thamnophis</taxon>
    </lineage>
</organism>
<dbReference type="CDD" id="cd14473">
    <property type="entry name" value="FERM_B-lobe"/>
    <property type="match status" value="1"/>
</dbReference>
<dbReference type="GO" id="GO:0005938">
    <property type="term" value="C:cell cortex"/>
    <property type="evidence" value="ECO:0007669"/>
    <property type="project" value="TreeGrafter"/>
</dbReference>
<dbReference type="Proteomes" id="UP000504617">
    <property type="component" value="Unplaced"/>
</dbReference>
<dbReference type="PANTHER" id="PTHR46221:SF2">
    <property type="entry name" value="FERM AND PDZ DOMAIN-CONTAINING PROTEIN 1"/>
    <property type="match status" value="1"/>
</dbReference>
<dbReference type="Pfam" id="PF00595">
    <property type="entry name" value="PDZ"/>
    <property type="match status" value="1"/>
</dbReference>
<dbReference type="Gene3D" id="2.30.42.10">
    <property type="match status" value="1"/>
</dbReference>
<dbReference type="SUPFAM" id="SSF47031">
    <property type="entry name" value="Second domain of FERM"/>
    <property type="match status" value="1"/>
</dbReference>
<proteinExistence type="predicted"/>
<dbReference type="InterPro" id="IPR029071">
    <property type="entry name" value="Ubiquitin-like_domsf"/>
</dbReference>
<evidence type="ECO:0000256" key="1">
    <source>
        <dbReference type="SAM" id="MobiDB-lite"/>
    </source>
</evidence>
<dbReference type="InterPro" id="IPR000299">
    <property type="entry name" value="FERM_domain"/>
</dbReference>
<dbReference type="FunFam" id="3.10.20.90:FF:000203">
    <property type="entry name" value="FERM and PDZ domain containing 1"/>
    <property type="match status" value="1"/>
</dbReference>
<feature type="domain" description="FERM" evidence="2">
    <location>
        <begin position="176"/>
        <end position="349"/>
    </location>
</feature>
<evidence type="ECO:0000259" key="2">
    <source>
        <dbReference type="PROSITE" id="PS50057"/>
    </source>
</evidence>
<dbReference type="PANTHER" id="PTHR46221">
    <property type="entry name" value="FERM AND PDZ DOMAIN-CONTAINING PROTEIN FAMILY MEMBER"/>
    <property type="match status" value="1"/>
</dbReference>
<gene>
    <name evidence="5" type="primary">FRMPD1</name>
</gene>
<dbReference type="OrthoDB" id="5859304at2759"/>
<dbReference type="PROSITE" id="PS50057">
    <property type="entry name" value="FERM_3"/>
    <property type="match status" value="1"/>
</dbReference>
<feature type="domain" description="PDZ" evidence="3">
    <location>
        <begin position="52"/>
        <end position="130"/>
    </location>
</feature>
<dbReference type="InterPro" id="IPR035963">
    <property type="entry name" value="FERM_2"/>
</dbReference>
<dbReference type="GO" id="GO:0005886">
    <property type="term" value="C:plasma membrane"/>
    <property type="evidence" value="ECO:0007669"/>
    <property type="project" value="TreeGrafter"/>
</dbReference>
<reference evidence="5" key="1">
    <citation type="submission" date="2025-08" db="UniProtKB">
        <authorList>
            <consortium name="RefSeq"/>
        </authorList>
    </citation>
    <scope>IDENTIFICATION</scope>
</reference>
<evidence type="ECO:0000313" key="4">
    <source>
        <dbReference type="Proteomes" id="UP000504617"/>
    </source>
</evidence>
<keyword evidence="4" id="KW-1185">Reference proteome</keyword>
<feature type="region of interest" description="Disordered" evidence="1">
    <location>
        <begin position="22"/>
        <end position="48"/>
    </location>
</feature>
<evidence type="ECO:0000259" key="3">
    <source>
        <dbReference type="PROSITE" id="PS50106"/>
    </source>
</evidence>
<dbReference type="SMART" id="SM00295">
    <property type="entry name" value="B41"/>
    <property type="match status" value="1"/>
</dbReference>
<dbReference type="InterPro" id="IPR019748">
    <property type="entry name" value="FERM_central"/>
</dbReference>
<dbReference type="AlphaFoldDB" id="A0A6I9XBS7"/>
<dbReference type="SMART" id="SM00228">
    <property type="entry name" value="PDZ"/>
    <property type="match status" value="1"/>
</dbReference>
<dbReference type="RefSeq" id="XP_013913029.1">
    <property type="nucleotide sequence ID" value="XM_014057554.1"/>
</dbReference>
<dbReference type="Gene3D" id="1.20.80.10">
    <property type="match status" value="1"/>
</dbReference>
<name>A0A6I9XBS7_9SAUR</name>
<dbReference type="Gene3D" id="3.10.20.90">
    <property type="entry name" value="Phosphatidylinositol 3-kinase Catalytic Subunit, Chain A, domain 1"/>
    <property type="match status" value="1"/>
</dbReference>
<dbReference type="SUPFAM" id="SSF54236">
    <property type="entry name" value="Ubiquitin-like"/>
    <property type="match status" value="1"/>
</dbReference>
<feature type="non-terminal residue" evidence="5">
    <location>
        <position position="349"/>
    </location>
</feature>
<dbReference type="SUPFAM" id="SSF50156">
    <property type="entry name" value="PDZ domain-like"/>
    <property type="match status" value="1"/>
</dbReference>
<dbReference type="CTD" id="22844"/>
<dbReference type="GeneID" id="106541960"/>
<dbReference type="InterPro" id="IPR001478">
    <property type="entry name" value="PDZ"/>
</dbReference>
<evidence type="ECO:0000313" key="5">
    <source>
        <dbReference type="RefSeq" id="XP_013913029.1"/>
    </source>
</evidence>
<dbReference type="Pfam" id="PF21989">
    <property type="entry name" value="RA_2"/>
    <property type="match status" value="1"/>
</dbReference>
<dbReference type="KEGG" id="tsr:106541960"/>
<dbReference type="InterPro" id="IPR036034">
    <property type="entry name" value="PDZ_sf"/>
</dbReference>
<accession>A0A6I9XBS7</accession>
<sequence length="349" mass="39561">MEDLETHKARRIEQMVAKWLRRSRDNSARGRASVSDRSSDGSRQPPSHVKLTVDVQKDVLHGHYGIEVSRNFRLLITSVAAGSTADGKLLPGDRILAINDDATEDLTGEQAAALLRESQGTLQFTVLRCTSGGPKSSFLTAEKRARLKTNPVKVRFAEEVVVNGHNQGSSLLCMPNVLKVYLENGQTKAFKFEANTTVKDIVLTLKEKLSIQSIEHFALVLEEQYNVLKMYLLHDDELIGRVVQRKESHNYRCLFRVCFIPRDPLHLLQEDPVAFEYLYLQSCSDVLQERFAVEMKCSVALRLAALHIQERIITCAQPQKISLKYIEKDWGIENFISPTLLRNMRGKDI</sequence>